<comment type="caution">
    <text evidence="3">The sequence shown here is derived from an EMBL/GenBank/DDBJ whole genome shotgun (WGS) entry which is preliminary data.</text>
</comment>
<dbReference type="NCBIfam" id="TIGR00252">
    <property type="entry name" value="YraN family protein"/>
    <property type="match status" value="1"/>
</dbReference>
<dbReference type="InterPro" id="IPR003509">
    <property type="entry name" value="UPF0102_YraN-like"/>
</dbReference>
<dbReference type="InterPro" id="IPR011856">
    <property type="entry name" value="tRNA_endonuc-like_dom_sf"/>
</dbReference>
<proteinExistence type="inferred from homology"/>
<protein>
    <recommendedName>
        <fullName evidence="2">UPF0102 protein ENJ12_03335</fullName>
    </recommendedName>
</protein>
<sequence>MSPKASHLRKGEAAEALAGRWLKDQGLTLVEKNYRSKSGEIDLIMRDGNTLVFVEVRYRSHRGFGSAVDSITPAKQQKLLHTAQRYLQQLGHTPACRFDIIGIDRENRIQWIRNAFQ</sequence>
<dbReference type="PANTHER" id="PTHR34039">
    <property type="entry name" value="UPF0102 PROTEIN YRAN"/>
    <property type="match status" value="1"/>
</dbReference>
<evidence type="ECO:0000256" key="2">
    <source>
        <dbReference type="HAMAP-Rule" id="MF_00048"/>
    </source>
</evidence>
<dbReference type="CDD" id="cd20736">
    <property type="entry name" value="PoNe_Nuclease"/>
    <property type="match status" value="1"/>
</dbReference>
<dbReference type="HAMAP" id="MF_00048">
    <property type="entry name" value="UPF0102"/>
    <property type="match status" value="1"/>
</dbReference>
<gene>
    <name evidence="3" type="ORF">ENJ12_03335</name>
</gene>
<reference evidence="3" key="1">
    <citation type="journal article" date="2020" name="mSystems">
        <title>Genome- and Community-Level Interaction Insights into Carbon Utilization and Element Cycling Functions of Hydrothermarchaeota in Hydrothermal Sediment.</title>
        <authorList>
            <person name="Zhou Z."/>
            <person name="Liu Y."/>
            <person name="Xu W."/>
            <person name="Pan J."/>
            <person name="Luo Z.H."/>
            <person name="Li M."/>
        </authorList>
    </citation>
    <scope>NUCLEOTIDE SEQUENCE [LARGE SCALE GENOMIC DNA]</scope>
    <source>
        <strain evidence="3">HyVt-458</strain>
    </source>
</reference>
<dbReference type="PANTHER" id="PTHR34039:SF1">
    <property type="entry name" value="UPF0102 PROTEIN YRAN"/>
    <property type="match status" value="1"/>
</dbReference>
<accession>A0A831WB25</accession>
<dbReference type="SUPFAM" id="SSF52980">
    <property type="entry name" value="Restriction endonuclease-like"/>
    <property type="match status" value="1"/>
</dbReference>
<name>A0A831WB25_9GAMM</name>
<dbReference type="Pfam" id="PF02021">
    <property type="entry name" value="UPF0102"/>
    <property type="match status" value="1"/>
</dbReference>
<comment type="similarity">
    <text evidence="1 2">Belongs to the UPF0102 family.</text>
</comment>
<dbReference type="AlphaFoldDB" id="A0A831WB25"/>
<dbReference type="EMBL" id="DRLF01000124">
    <property type="protein sequence ID" value="HEC05855.1"/>
    <property type="molecule type" value="Genomic_DNA"/>
</dbReference>
<dbReference type="Gene3D" id="3.40.1350.10">
    <property type="match status" value="1"/>
</dbReference>
<evidence type="ECO:0000313" key="3">
    <source>
        <dbReference type="EMBL" id="HEC05855.1"/>
    </source>
</evidence>
<dbReference type="InterPro" id="IPR011335">
    <property type="entry name" value="Restrct_endonuc-II-like"/>
</dbReference>
<dbReference type="Proteomes" id="UP000886339">
    <property type="component" value="Unassembled WGS sequence"/>
</dbReference>
<dbReference type="NCBIfam" id="NF009150">
    <property type="entry name" value="PRK12497.1-3"/>
    <property type="match status" value="1"/>
</dbReference>
<dbReference type="GO" id="GO:0003676">
    <property type="term" value="F:nucleic acid binding"/>
    <property type="evidence" value="ECO:0007669"/>
    <property type="project" value="InterPro"/>
</dbReference>
<evidence type="ECO:0000256" key="1">
    <source>
        <dbReference type="ARBA" id="ARBA00006738"/>
    </source>
</evidence>
<organism evidence="3">
    <name type="scientific">Thiolapillus brandeum</name>
    <dbReference type="NCBI Taxonomy" id="1076588"/>
    <lineage>
        <taxon>Bacteria</taxon>
        <taxon>Pseudomonadati</taxon>
        <taxon>Pseudomonadota</taxon>
        <taxon>Gammaproteobacteria</taxon>
        <taxon>Chromatiales</taxon>
        <taxon>Sedimenticolaceae</taxon>
        <taxon>Thiolapillus</taxon>
    </lineage>
</organism>